<feature type="domain" description="C2H2-type" evidence="12">
    <location>
        <begin position="220"/>
        <end position="247"/>
    </location>
</feature>
<feature type="compositionally biased region" description="Polar residues" evidence="11">
    <location>
        <begin position="134"/>
        <end position="150"/>
    </location>
</feature>
<dbReference type="SMART" id="SM00355">
    <property type="entry name" value="ZnF_C2H2"/>
    <property type="match status" value="3"/>
</dbReference>
<evidence type="ECO:0000256" key="8">
    <source>
        <dbReference type="ARBA" id="ARBA00023163"/>
    </source>
</evidence>
<keyword evidence="8" id="KW-0804">Transcription</keyword>
<dbReference type="GO" id="GO:0000981">
    <property type="term" value="F:DNA-binding transcription factor activity, RNA polymerase II-specific"/>
    <property type="evidence" value="ECO:0007669"/>
    <property type="project" value="TreeGrafter"/>
</dbReference>
<keyword evidence="9" id="KW-0539">Nucleus</keyword>
<evidence type="ECO:0000256" key="9">
    <source>
        <dbReference type="ARBA" id="ARBA00023242"/>
    </source>
</evidence>
<organism evidence="13 14">
    <name type="scientific">Channa striata</name>
    <name type="common">Snakehead murrel</name>
    <name type="synonym">Ophicephalus striatus</name>
    <dbReference type="NCBI Taxonomy" id="64152"/>
    <lineage>
        <taxon>Eukaryota</taxon>
        <taxon>Metazoa</taxon>
        <taxon>Chordata</taxon>
        <taxon>Craniata</taxon>
        <taxon>Vertebrata</taxon>
        <taxon>Euteleostomi</taxon>
        <taxon>Actinopterygii</taxon>
        <taxon>Neopterygii</taxon>
        <taxon>Teleostei</taxon>
        <taxon>Neoteleostei</taxon>
        <taxon>Acanthomorphata</taxon>
        <taxon>Anabantaria</taxon>
        <taxon>Anabantiformes</taxon>
        <taxon>Channoidei</taxon>
        <taxon>Channidae</taxon>
        <taxon>Channa</taxon>
    </lineage>
</organism>
<dbReference type="Proteomes" id="UP001187415">
    <property type="component" value="Unassembled WGS sequence"/>
</dbReference>
<comment type="caution">
    <text evidence="13">The sequence shown here is derived from an EMBL/GenBank/DDBJ whole genome shotgun (WGS) entry which is preliminary data.</text>
</comment>
<evidence type="ECO:0000256" key="5">
    <source>
        <dbReference type="ARBA" id="ARBA00022771"/>
    </source>
</evidence>
<sequence>MSKVQRLRASVKQRLTAAADEIFGLFERAVAEYEEELCRSKEENEKQRKLPDAVFSPQLRLHRTNVQKQLMNKGEPPGEQQEPEPPPQVKEGEEELWSGEEGEQLQGLEEADITRFPFTAAPVKSDDDDEKPESSQLHQSQTEELTSSYDSLPYCLEPQTKLINGDWTQMREPQSGINVLKKNKCSSNEKPFGCSVRGKVFNHNLYLKRHMRIHTGERPFRCCVCGKTFGQTGHLQSHSRRHTGEKPFSCRVCEKRFTWLNRLKKHKCVGGVSLLHQNREAERTEPDQDQSGS</sequence>
<keyword evidence="5 10" id="KW-0863">Zinc-finger</keyword>
<dbReference type="Gene3D" id="3.30.160.60">
    <property type="entry name" value="Classic Zinc Finger"/>
    <property type="match status" value="3"/>
</dbReference>
<comment type="subcellular location">
    <subcellularLocation>
        <location evidence="1">Nucleus</location>
    </subcellularLocation>
</comment>
<keyword evidence="14" id="KW-1185">Reference proteome</keyword>
<dbReference type="GO" id="GO:0005634">
    <property type="term" value="C:nucleus"/>
    <property type="evidence" value="ECO:0007669"/>
    <property type="project" value="UniProtKB-SubCell"/>
</dbReference>
<evidence type="ECO:0000256" key="7">
    <source>
        <dbReference type="ARBA" id="ARBA00023015"/>
    </source>
</evidence>
<dbReference type="SUPFAM" id="SSF57667">
    <property type="entry name" value="beta-beta-alpha zinc fingers"/>
    <property type="match status" value="2"/>
</dbReference>
<gene>
    <name evidence="13" type="ORF">Q5P01_018890</name>
</gene>
<dbReference type="InterPro" id="IPR036236">
    <property type="entry name" value="Znf_C2H2_sf"/>
</dbReference>
<keyword evidence="4" id="KW-0677">Repeat</keyword>
<feature type="domain" description="C2H2-type" evidence="12">
    <location>
        <begin position="248"/>
        <end position="281"/>
    </location>
</feature>
<dbReference type="FunFam" id="3.30.160.60:FF:000017">
    <property type="entry name" value="zinc finger protein 62 homolog"/>
    <property type="match status" value="1"/>
</dbReference>
<name>A0AA88M5Q3_CHASR</name>
<feature type="domain" description="C2H2-type" evidence="12">
    <location>
        <begin position="192"/>
        <end position="219"/>
    </location>
</feature>
<dbReference type="InterPro" id="IPR013087">
    <property type="entry name" value="Znf_C2H2_type"/>
</dbReference>
<evidence type="ECO:0000256" key="1">
    <source>
        <dbReference type="ARBA" id="ARBA00004123"/>
    </source>
</evidence>
<proteinExistence type="inferred from homology"/>
<evidence type="ECO:0000313" key="14">
    <source>
        <dbReference type="Proteomes" id="UP001187415"/>
    </source>
</evidence>
<evidence type="ECO:0000256" key="2">
    <source>
        <dbReference type="ARBA" id="ARBA00006991"/>
    </source>
</evidence>
<feature type="region of interest" description="Disordered" evidence="11">
    <location>
        <begin position="39"/>
        <end position="150"/>
    </location>
</feature>
<accession>A0AA88M5Q3</accession>
<dbReference type="AlphaFoldDB" id="A0AA88M5Q3"/>
<dbReference type="GO" id="GO:0000978">
    <property type="term" value="F:RNA polymerase II cis-regulatory region sequence-specific DNA binding"/>
    <property type="evidence" value="ECO:0007669"/>
    <property type="project" value="TreeGrafter"/>
</dbReference>
<dbReference type="PROSITE" id="PS00028">
    <property type="entry name" value="ZINC_FINGER_C2H2_1"/>
    <property type="match status" value="1"/>
</dbReference>
<dbReference type="Pfam" id="PF00096">
    <property type="entry name" value="zf-C2H2"/>
    <property type="match status" value="1"/>
</dbReference>
<protein>
    <recommendedName>
        <fullName evidence="12">C2H2-type domain-containing protein</fullName>
    </recommendedName>
</protein>
<evidence type="ECO:0000313" key="13">
    <source>
        <dbReference type="EMBL" id="KAK2830959.1"/>
    </source>
</evidence>
<dbReference type="PROSITE" id="PS50157">
    <property type="entry name" value="ZINC_FINGER_C2H2_2"/>
    <property type="match status" value="3"/>
</dbReference>
<evidence type="ECO:0000256" key="3">
    <source>
        <dbReference type="ARBA" id="ARBA00022723"/>
    </source>
</evidence>
<dbReference type="FunFam" id="3.30.160.60:FF:000710">
    <property type="entry name" value="Zinc finger protein 768"/>
    <property type="match status" value="1"/>
</dbReference>
<dbReference type="GO" id="GO:0008270">
    <property type="term" value="F:zinc ion binding"/>
    <property type="evidence" value="ECO:0007669"/>
    <property type="project" value="UniProtKB-KW"/>
</dbReference>
<feature type="compositionally biased region" description="Acidic residues" evidence="11">
    <location>
        <begin position="92"/>
        <end position="103"/>
    </location>
</feature>
<dbReference type="PANTHER" id="PTHR23235">
    <property type="entry name" value="KRUEPPEL-LIKE TRANSCRIPTION FACTOR"/>
    <property type="match status" value="1"/>
</dbReference>
<evidence type="ECO:0000256" key="6">
    <source>
        <dbReference type="ARBA" id="ARBA00022833"/>
    </source>
</evidence>
<dbReference type="FunFam" id="3.30.160.60:FF:000624">
    <property type="entry name" value="zinc finger protein 697"/>
    <property type="match status" value="1"/>
</dbReference>
<keyword evidence="7" id="KW-0805">Transcription regulation</keyword>
<evidence type="ECO:0000256" key="11">
    <source>
        <dbReference type="SAM" id="MobiDB-lite"/>
    </source>
</evidence>
<evidence type="ECO:0000256" key="4">
    <source>
        <dbReference type="ARBA" id="ARBA00022737"/>
    </source>
</evidence>
<comment type="similarity">
    <text evidence="2">Belongs to the krueppel C2H2-type zinc-finger protein family.</text>
</comment>
<keyword evidence="3" id="KW-0479">Metal-binding</keyword>
<dbReference type="EMBL" id="JAUPFM010000014">
    <property type="protein sequence ID" value="KAK2830959.1"/>
    <property type="molecule type" value="Genomic_DNA"/>
</dbReference>
<feature type="compositionally biased region" description="Basic and acidic residues" evidence="11">
    <location>
        <begin position="39"/>
        <end position="51"/>
    </location>
</feature>
<evidence type="ECO:0000259" key="12">
    <source>
        <dbReference type="PROSITE" id="PS50157"/>
    </source>
</evidence>
<keyword evidence="6" id="KW-0862">Zinc</keyword>
<evidence type="ECO:0000256" key="10">
    <source>
        <dbReference type="PROSITE-ProRule" id="PRU00042"/>
    </source>
</evidence>
<dbReference type="PANTHER" id="PTHR23235:SF120">
    <property type="entry name" value="KRUPPEL-LIKE FACTOR 15"/>
    <property type="match status" value="1"/>
</dbReference>
<reference evidence="13" key="1">
    <citation type="submission" date="2023-07" db="EMBL/GenBank/DDBJ databases">
        <title>Chromosome-level Genome Assembly of Striped Snakehead (Channa striata).</title>
        <authorList>
            <person name="Liu H."/>
        </authorList>
    </citation>
    <scope>NUCLEOTIDE SEQUENCE</scope>
    <source>
        <strain evidence="13">Gz</strain>
        <tissue evidence="13">Muscle</tissue>
    </source>
</reference>